<dbReference type="EMBL" id="JAKNID010000039">
    <property type="protein sequence ID" value="MCG4565605.1"/>
    <property type="molecule type" value="Genomic_DNA"/>
</dbReference>
<dbReference type="AlphaFoldDB" id="A0A9Q4ADH2"/>
<feature type="domain" description="Purine catabolism PurC-like" evidence="2">
    <location>
        <begin position="2"/>
        <end position="108"/>
    </location>
</feature>
<dbReference type="Pfam" id="PF07905">
    <property type="entry name" value="PucR"/>
    <property type="match status" value="1"/>
</dbReference>
<dbReference type="Gene3D" id="1.10.10.2840">
    <property type="entry name" value="PucR C-terminal helix-turn-helix domain"/>
    <property type="match status" value="1"/>
</dbReference>
<dbReference type="InterPro" id="IPR041522">
    <property type="entry name" value="CdaR_GGDEF"/>
</dbReference>
<dbReference type="InterPro" id="IPR025736">
    <property type="entry name" value="PucR_C-HTH_dom"/>
</dbReference>
<evidence type="ECO:0000256" key="1">
    <source>
        <dbReference type="ARBA" id="ARBA00006754"/>
    </source>
</evidence>
<comment type="caution">
    <text evidence="5">The sequence shown here is derived from an EMBL/GenBank/DDBJ whole genome shotgun (WGS) entry which is preliminary data.</text>
</comment>
<gene>
    <name evidence="5" type="ORF">L0P62_09095</name>
</gene>
<feature type="domain" description="CdaR GGDEF-like" evidence="4">
    <location>
        <begin position="135"/>
        <end position="267"/>
    </location>
</feature>
<dbReference type="PANTHER" id="PTHR33744:SF1">
    <property type="entry name" value="DNA-BINDING TRANSCRIPTIONAL ACTIVATOR ADER"/>
    <property type="match status" value="1"/>
</dbReference>
<dbReference type="Pfam" id="PF13556">
    <property type="entry name" value="HTH_30"/>
    <property type="match status" value="1"/>
</dbReference>
<dbReference type="Pfam" id="PF17853">
    <property type="entry name" value="GGDEF_2"/>
    <property type="match status" value="1"/>
</dbReference>
<feature type="domain" description="PucR C-terminal helix-turn-helix" evidence="3">
    <location>
        <begin position="320"/>
        <end position="378"/>
    </location>
</feature>
<sequence length="382" mass="44623">MISGHNGLDNIIEYVDVIEMPDIDDWLKSNTLYFTSFYALRKNKSAQIDLIKKMAQAGVAGLILAPEFYLKYLDENIIELSNELNFPIVKLPPECGYADVIKLILEEIFKENYKSIQKQKSKELFYNLLVGKFDNREDAYKAAQTMNIDLTKFGMVMVIQADSVNDYMGKKIDKSKIEKNIEFKLSLLNHIIVLREFRNIIILPILHYHYNDIDNKKLKSNIYNIASEIRTQIESEIDNITVSIGIGRYYGNILDISKSYEEAKKALIVSRSMADKILFFDDLKIYKLITKIEDKEELIIFCKEILYSLERYDKENGTDLLGTLKAYFEYDENMQISSENLYIHVNTMKYRIKRIKDILGIEDFSMDKKVELYLALKIKEIL</sequence>
<dbReference type="InterPro" id="IPR042070">
    <property type="entry name" value="PucR_C-HTH_sf"/>
</dbReference>
<proteinExistence type="inferred from homology"/>
<evidence type="ECO:0000259" key="4">
    <source>
        <dbReference type="Pfam" id="PF17853"/>
    </source>
</evidence>
<dbReference type="PANTHER" id="PTHR33744">
    <property type="entry name" value="CARBOHYDRATE DIACID REGULATOR"/>
    <property type="match status" value="1"/>
</dbReference>
<dbReference type="Proteomes" id="UP001108123">
    <property type="component" value="Unassembled WGS sequence"/>
</dbReference>
<name>A0A9Q4ADH2_9FIRM</name>
<evidence type="ECO:0000313" key="5">
    <source>
        <dbReference type="EMBL" id="MCG4565605.1"/>
    </source>
</evidence>
<accession>A0A9Q4ADH2</accession>
<protein>
    <submittedName>
        <fullName evidence="5">PucR family transcriptional regulator ligand-binding domain-containing protein</fullName>
    </submittedName>
</protein>
<comment type="similarity">
    <text evidence="1">Belongs to the CdaR family.</text>
</comment>
<organism evidence="5 6">
    <name type="scientific">Anaerosalibacter bizertensis</name>
    <dbReference type="NCBI Taxonomy" id="932217"/>
    <lineage>
        <taxon>Bacteria</taxon>
        <taxon>Bacillati</taxon>
        <taxon>Bacillota</taxon>
        <taxon>Tissierellia</taxon>
        <taxon>Tissierellales</taxon>
        <taxon>Sporanaerobacteraceae</taxon>
        <taxon>Anaerosalibacter</taxon>
    </lineage>
</organism>
<dbReference type="InterPro" id="IPR051448">
    <property type="entry name" value="CdaR-like_regulators"/>
</dbReference>
<evidence type="ECO:0000259" key="3">
    <source>
        <dbReference type="Pfam" id="PF13556"/>
    </source>
</evidence>
<keyword evidence="6" id="KW-1185">Reference proteome</keyword>
<evidence type="ECO:0000313" key="6">
    <source>
        <dbReference type="Proteomes" id="UP001108123"/>
    </source>
</evidence>
<dbReference type="InterPro" id="IPR012914">
    <property type="entry name" value="PucR_dom"/>
</dbReference>
<reference evidence="5" key="1">
    <citation type="submission" date="2022-01" db="EMBL/GenBank/DDBJ databases">
        <title>Collection of gut derived symbiotic bacterial strains cultured from healthy donors.</title>
        <authorList>
            <person name="Lin H."/>
            <person name="Kohout C."/>
            <person name="Waligurski E."/>
            <person name="Pamer E.G."/>
        </authorList>
    </citation>
    <scope>NUCLEOTIDE SEQUENCE</scope>
    <source>
        <strain evidence="5">MSK.14.39</strain>
    </source>
</reference>
<evidence type="ECO:0000259" key="2">
    <source>
        <dbReference type="Pfam" id="PF07905"/>
    </source>
</evidence>